<dbReference type="AlphaFoldDB" id="A0A073JPQ8"/>
<dbReference type="PATRIC" id="fig|1598.90.peg.780"/>
<reference evidence="1 2" key="1">
    <citation type="submission" date="2014-06" db="EMBL/GenBank/DDBJ databases">
        <title>Genetic determinant of reutericyclin biosynthesis of Lactobacillus reuteri.</title>
        <authorList>
            <person name="Lin X."/>
            <person name="Duar R."/>
            <person name="Walter J."/>
            <person name="Gaenzle M."/>
        </authorList>
    </citation>
    <scope>NUCLEOTIDE SEQUENCE [LARGE SCALE GENOMIC DNA]</scope>
    <source>
        <strain evidence="1 2">LTH2584</strain>
    </source>
</reference>
<dbReference type="Proteomes" id="UP000027731">
    <property type="component" value="Unassembled WGS sequence"/>
</dbReference>
<dbReference type="EMBL" id="JOSX01000013">
    <property type="protein sequence ID" value="KEK15476.1"/>
    <property type="molecule type" value="Genomic_DNA"/>
</dbReference>
<organism evidence="1 2">
    <name type="scientific">Limosilactobacillus reuteri</name>
    <name type="common">Lactobacillus reuteri</name>
    <dbReference type="NCBI Taxonomy" id="1598"/>
    <lineage>
        <taxon>Bacteria</taxon>
        <taxon>Bacillati</taxon>
        <taxon>Bacillota</taxon>
        <taxon>Bacilli</taxon>
        <taxon>Lactobacillales</taxon>
        <taxon>Lactobacillaceae</taxon>
        <taxon>Limosilactobacillus</taxon>
    </lineage>
</organism>
<accession>A0A073JPQ8</accession>
<protein>
    <submittedName>
        <fullName evidence="1">Uncharacterized protein</fullName>
    </submittedName>
</protein>
<comment type="caution">
    <text evidence="1">The sequence shown here is derived from an EMBL/GenBank/DDBJ whole genome shotgun (WGS) entry which is preliminary data.</text>
</comment>
<evidence type="ECO:0000313" key="1">
    <source>
        <dbReference type="EMBL" id="KEK15476.1"/>
    </source>
</evidence>
<proteinExistence type="predicted"/>
<evidence type="ECO:0000313" key="2">
    <source>
        <dbReference type="Proteomes" id="UP000027731"/>
    </source>
</evidence>
<gene>
    <name evidence="1" type="ORF">LR3_06755</name>
</gene>
<sequence length="62" mass="7161">MNNEIAGPEEVLLKLDSLEVTSQFFKENKIEEQSKTGQQMSELQDKIINRILSDNRIQIVVK</sequence>
<name>A0A073JPQ8_LIMRT</name>